<proteinExistence type="predicted"/>
<reference evidence="2 3" key="1">
    <citation type="journal article" date="2009" name="Nature">
        <title>The Sorghum bicolor genome and the diversification of grasses.</title>
        <authorList>
            <person name="Paterson A.H."/>
            <person name="Bowers J.E."/>
            <person name="Bruggmann R."/>
            <person name="Dubchak I."/>
            <person name="Grimwood J."/>
            <person name="Gundlach H."/>
            <person name="Haberer G."/>
            <person name="Hellsten U."/>
            <person name="Mitros T."/>
            <person name="Poliakov A."/>
            <person name="Schmutz J."/>
            <person name="Spannagl M."/>
            <person name="Tang H."/>
            <person name="Wang X."/>
            <person name="Wicker T."/>
            <person name="Bharti A.K."/>
            <person name="Chapman J."/>
            <person name="Feltus F.A."/>
            <person name="Gowik U."/>
            <person name="Grigoriev I.V."/>
            <person name="Lyons E."/>
            <person name="Maher C.A."/>
            <person name="Martis M."/>
            <person name="Narechania A."/>
            <person name="Otillar R.P."/>
            <person name="Penning B.W."/>
            <person name="Salamov A.A."/>
            <person name="Wang Y."/>
            <person name="Zhang L."/>
            <person name="Carpita N.C."/>
            <person name="Freeling M."/>
            <person name="Gingle A.R."/>
            <person name="Hash C.T."/>
            <person name="Keller B."/>
            <person name="Klein P."/>
            <person name="Kresovich S."/>
            <person name="McCann M.C."/>
            <person name="Ming R."/>
            <person name="Peterson D.G."/>
            <person name="Mehboob-ur-Rahman"/>
            <person name="Ware D."/>
            <person name="Westhoff P."/>
            <person name="Mayer K.F."/>
            <person name="Messing J."/>
            <person name="Rokhsar D.S."/>
        </authorList>
    </citation>
    <scope>NUCLEOTIDE SEQUENCE [LARGE SCALE GENOMIC DNA]</scope>
    <source>
        <strain evidence="3">cv. BTx623</strain>
    </source>
</reference>
<dbReference type="InParanoid" id="A0A194YHY9"/>
<accession>A0A194YHY9</accession>
<organism evidence="2 3">
    <name type="scientific">Sorghum bicolor</name>
    <name type="common">Sorghum</name>
    <name type="synonym">Sorghum vulgare</name>
    <dbReference type="NCBI Taxonomy" id="4558"/>
    <lineage>
        <taxon>Eukaryota</taxon>
        <taxon>Viridiplantae</taxon>
        <taxon>Streptophyta</taxon>
        <taxon>Embryophyta</taxon>
        <taxon>Tracheophyta</taxon>
        <taxon>Spermatophyta</taxon>
        <taxon>Magnoliopsida</taxon>
        <taxon>Liliopsida</taxon>
        <taxon>Poales</taxon>
        <taxon>Poaceae</taxon>
        <taxon>PACMAD clade</taxon>
        <taxon>Panicoideae</taxon>
        <taxon>Andropogonodae</taxon>
        <taxon>Andropogoneae</taxon>
        <taxon>Sorghinae</taxon>
        <taxon>Sorghum</taxon>
    </lineage>
</organism>
<protein>
    <submittedName>
        <fullName evidence="2">Uncharacterized protein</fullName>
    </submittedName>
</protein>
<keyword evidence="3" id="KW-1185">Reference proteome</keyword>
<dbReference type="EMBL" id="CM000769">
    <property type="protein sequence ID" value="KXG19568.1"/>
    <property type="molecule type" value="Genomic_DNA"/>
</dbReference>
<gene>
    <name evidence="2" type="ORF">SORBI_3010G078000</name>
</gene>
<feature type="region of interest" description="Disordered" evidence="1">
    <location>
        <begin position="1"/>
        <end position="65"/>
    </location>
</feature>
<name>A0A194YHY9_SORBI</name>
<dbReference type="AlphaFoldDB" id="A0A194YHY9"/>
<reference evidence="3" key="2">
    <citation type="journal article" date="2018" name="Plant J.">
        <title>The Sorghum bicolor reference genome: improved assembly, gene annotations, a transcriptome atlas, and signatures of genome organization.</title>
        <authorList>
            <person name="McCormick R.F."/>
            <person name="Truong S.K."/>
            <person name="Sreedasyam A."/>
            <person name="Jenkins J."/>
            <person name="Shu S."/>
            <person name="Sims D."/>
            <person name="Kennedy M."/>
            <person name="Amirebrahimi M."/>
            <person name="Weers B.D."/>
            <person name="McKinley B."/>
            <person name="Mattison A."/>
            <person name="Morishige D.T."/>
            <person name="Grimwood J."/>
            <person name="Schmutz J."/>
            <person name="Mullet J.E."/>
        </authorList>
    </citation>
    <scope>NUCLEOTIDE SEQUENCE [LARGE SCALE GENOMIC DNA]</scope>
    <source>
        <strain evidence="3">cv. BTx623</strain>
    </source>
</reference>
<dbReference type="Proteomes" id="UP000000768">
    <property type="component" value="Chromosome 10"/>
</dbReference>
<evidence type="ECO:0000313" key="2">
    <source>
        <dbReference type="EMBL" id="KXG19568.1"/>
    </source>
</evidence>
<sequence length="122" mass="13555">MEPPAPGRGVAASFWSPAGRRRRRRRLRDPLFGSSRRAGPGRSAQPTGTLLLKKKKGPPTTTAFHGQTTKRAIRIRLASHCLRTRWVQKDFLPCSLKNEAFASANTKQHGCVPPTSLLYTIH</sequence>
<evidence type="ECO:0000313" key="3">
    <source>
        <dbReference type="Proteomes" id="UP000000768"/>
    </source>
</evidence>
<dbReference type="Gramene" id="KXG19568">
    <property type="protein sequence ID" value="KXG19568"/>
    <property type="gene ID" value="SORBI_3010G078000"/>
</dbReference>
<evidence type="ECO:0000256" key="1">
    <source>
        <dbReference type="SAM" id="MobiDB-lite"/>
    </source>
</evidence>